<reference evidence="2 3" key="1">
    <citation type="submission" date="2014-04" db="EMBL/GenBank/DDBJ databases">
        <authorList>
            <consortium name="DOE Joint Genome Institute"/>
            <person name="Kuo A."/>
            <person name="Tarkka M."/>
            <person name="Buscot F."/>
            <person name="Kohler A."/>
            <person name="Nagy L.G."/>
            <person name="Floudas D."/>
            <person name="Copeland A."/>
            <person name="Barry K.W."/>
            <person name="Cichocki N."/>
            <person name="Veneault-Fourrey C."/>
            <person name="LaButti K."/>
            <person name="Lindquist E.A."/>
            <person name="Lipzen A."/>
            <person name="Lundell T."/>
            <person name="Morin E."/>
            <person name="Murat C."/>
            <person name="Sun H."/>
            <person name="Tunlid A."/>
            <person name="Henrissat B."/>
            <person name="Grigoriev I.V."/>
            <person name="Hibbett D.S."/>
            <person name="Martin F."/>
            <person name="Nordberg H.P."/>
            <person name="Cantor M.N."/>
            <person name="Hua S.X."/>
        </authorList>
    </citation>
    <scope>NUCLEOTIDE SEQUENCE [LARGE SCALE GENOMIC DNA]</scope>
    <source>
        <strain evidence="2 3">F 1598</strain>
    </source>
</reference>
<evidence type="ECO:0000313" key="2">
    <source>
        <dbReference type="EMBL" id="KIM85619.1"/>
    </source>
</evidence>
<gene>
    <name evidence="2" type="ORF">PILCRDRAFT_339631</name>
</gene>
<dbReference type="HOGENOM" id="CLU_831865_0_0_1"/>
<organism evidence="2 3">
    <name type="scientific">Piloderma croceum (strain F 1598)</name>
    <dbReference type="NCBI Taxonomy" id="765440"/>
    <lineage>
        <taxon>Eukaryota</taxon>
        <taxon>Fungi</taxon>
        <taxon>Dikarya</taxon>
        <taxon>Basidiomycota</taxon>
        <taxon>Agaricomycotina</taxon>
        <taxon>Agaricomycetes</taxon>
        <taxon>Agaricomycetidae</taxon>
        <taxon>Atheliales</taxon>
        <taxon>Atheliaceae</taxon>
        <taxon>Piloderma</taxon>
    </lineage>
</organism>
<dbReference type="OrthoDB" id="690068at2759"/>
<feature type="compositionally biased region" description="Polar residues" evidence="1">
    <location>
        <begin position="1"/>
        <end position="10"/>
    </location>
</feature>
<feature type="compositionally biased region" description="Polar residues" evidence="1">
    <location>
        <begin position="193"/>
        <end position="209"/>
    </location>
</feature>
<dbReference type="STRING" id="765440.A0A0C3G1C5"/>
<accession>A0A0C3G1C5</accession>
<name>A0A0C3G1C5_PILCF</name>
<keyword evidence="3" id="KW-1185">Reference proteome</keyword>
<feature type="region of interest" description="Disordered" evidence="1">
    <location>
        <begin position="60"/>
        <end position="334"/>
    </location>
</feature>
<feature type="region of interest" description="Disordered" evidence="1">
    <location>
        <begin position="1"/>
        <end position="47"/>
    </location>
</feature>
<reference evidence="3" key="2">
    <citation type="submission" date="2015-01" db="EMBL/GenBank/DDBJ databases">
        <title>Evolutionary Origins and Diversification of the Mycorrhizal Mutualists.</title>
        <authorList>
            <consortium name="DOE Joint Genome Institute"/>
            <consortium name="Mycorrhizal Genomics Consortium"/>
            <person name="Kohler A."/>
            <person name="Kuo A."/>
            <person name="Nagy L.G."/>
            <person name="Floudas D."/>
            <person name="Copeland A."/>
            <person name="Barry K.W."/>
            <person name="Cichocki N."/>
            <person name="Veneault-Fourrey C."/>
            <person name="LaButti K."/>
            <person name="Lindquist E.A."/>
            <person name="Lipzen A."/>
            <person name="Lundell T."/>
            <person name="Morin E."/>
            <person name="Murat C."/>
            <person name="Riley R."/>
            <person name="Ohm R."/>
            <person name="Sun H."/>
            <person name="Tunlid A."/>
            <person name="Henrissat B."/>
            <person name="Grigoriev I.V."/>
            <person name="Hibbett D.S."/>
            <person name="Martin F."/>
        </authorList>
    </citation>
    <scope>NUCLEOTIDE SEQUENCE [LARGE SCALE GENOMIC DNA]</scope>
    <source>
        <strain evidence="3">F 1598</strain>
    </source>
</reference>
<dbReference type="AlphaFoldDB" id="A0A0C3G1C5"/>
<protein>
    <submittedName>
        <fullName evidence="2">Uncharacterized protein</fullName>
    </submittedName>
</protein>
<dbReference type="InParanoid" id="A0A0C3G1C5"/>
<dbReference type="EMBL" id="KN832984">
    <property type="protein sequence ID" value="KIM85619.1"/>
    <property type="molecule type" value="Genomic_DNA"/>
</dbReference>
<dbReference type="Proteomes" id="UP000054166">
    <property type="component" value="Unassembled WGS sequence"/>
</dbReference>
<feature type="compositionally biased region" description="Low complexity" evidence="1">
    <location>
        <begin position="247"/>
        <end position="271"/>
    </location>
</feature>
<feature type="compositionally biased region" description="Low complexity" evidence="1">
    <location>
        <begin position="169"/>
        <end position="185"/>
    </location>
</feature>
<evidence type="ECO:0000256" key="1">
    <source>
        <dbReference type="SAM" id="MobiDB-lite"/>
    </source>
</evidence>
<feature type="compositionally biased region" description="Polar residues" evidence="1">
    <location>
        <begin position="158"/>
        <end position="168"/>
    </location>
</feature>
<sequence length="334" mass="35823">MSFFASSSYKPQIRQEGFHLPSPGSPSAHSPPSPPPSATAAHFESSNSATIFMPQNFLPDAFRKYPAGSGDTGANSMDFGDELASMMANSPGPAGQHNGHGHHHQSSHERSTQSPNPSGDANYDDGYRPPHNIFDISAPLQHHQRSNSNGFPSHFSLPPTSHRSQDNGPLSQSSSLHNPSSLHHQQPVHDYGTTHNHFNSTLPALNSSMRFDPHPPGSSSHDLPPPSSFNYPAGVTQTDYRGQNRHSPSPIGTSRSRSRSRAPSIGPTRTTTRSRRHNSLSSTSPPPGRPSAIIIPGSHRHLNGNGNGVPVSPLSMHSLSSSSGWFMPPHGQHP</sequence>
<feature type="compositionally biased region" description="Low complexity" evidence="1">
    <location>
        <begin position="309"/>
        <end position="323"/>
    </location>
</feature>
<proteinExistence type="predicted"/>
<evidence type="ECO:0000313" key="3">
    <source>
        <dbReference type="Proteomes" id="UP000054166"/>
    </source>
</evidence>